<name>A0ABT1FCS5_9GAMM</name>
<sequence>MLRIHDPETDASLELHIPWMLEEAFRVQMGRHLDAGGQSRLLWEIAGWFTVAVYQLVDRDLLPPTERQRALAARISTALDIDVPTEANTFRGSMSDFIRYHLPAFQAFRATEEGCSKRS</sequence>
<evidence type="ECO:0000313" key="2">
    <source>
        <dbReference type="Proteomes" id="UP001204615"/>
    </source>
</evidence>
<comment type="caution">
    <text evidence="1">The sequence shown here is derived from an EMBL/GenBank/DDBJ whole genome shotgun (WGS) entry which is preliminary data.</text>
</comment>
<dbReference type="Proteomes" id="UP001204615">
    <property type="component" value="Unassembled WGS sequence"/>
</dbReference>
<proteinExistence type="predicted"/>
<evidence type="ECO:0000313" key="1">
    <source>
        <dbReference type="EMBL" id="MCP1375160.1"/>
    </source>
</evidence>
<dbReference type="EMBL" id="JAMZEK010000003">
    <property type="protein sequence ID" value="MCP1375160.1"/>
    <property type="molecule type" value="Genomic_DNA"/>
</dbReference>
<protein>
    <submittedName>
        <fullName evidence="1">Uncharacterized protein</fullName>
    </submittedName>
</protein>
<accession>A0ABT1FCS5</accession>
<gene>
    <name evidence="1" type="ORF">NC595_14010</name>
</gene>
<keyword evidence="2" id="KW-1185">Reference proteome</keyword>
<organism evidence="1 2">
    <name type="scientific">Dyella lutea</name>
    <dbReference type="NCBI Taxonomy" id="2950441"/>
    <lineage>
        <taxon>Bacteria</taxon>
        <taxon>Pseudomonadati</taxon>
        <taxon>Pseudomonadota</taxon>
        <taxon>Gammaproteobacteria</taxon>
        <taxon>Lysobacterales</taxon>
        <taxon>Rhodanobacteraceae</taxon>
        <taxon>Dyella</taxon>
    </lineage>
</organism>
<reference evidence="1 2" key="1">
    <citation type="submission" date="2022-06" db="EMBL/GenBank/DDBJ databases">
        <title>Dyella sp. Sa strain:Sa Genome sequencing.</title>
        <authorList>
            <person name="Park S."/>
        </authorList>
    </citation>
    <scope>NUCLEOTIDE SEQUENCE [LARGE SCALE GENOMIC DNA]</scope>
    <source>
        <strain evidence="1 2">Sa</strain>
    </source>
</reference>
<dbReference type="RefSeq" id="WP_253567427.1">
    <property type="nucleotide sequence ID" value="NZ_JAMZEK010000003.1"/>
</dbReference>